<dbReference type="InterPro" id="IPR011990">
    <property type="entry name" value="TPR-like_helical_dom_sf"/>
</dbReference>
<protein>
    <recommendedName>
        <fullName evidence="6">Tetratricopeptide repeat protein</fullName>
    </recommendedName>
</protein>
<dbReference type="EMBL" id="BIFS01000002">
    <property type="protein sequence ID" value="GCE24161.1"/>
    <property type="molecule type" value="Genomic_DNA"/>
</dbReference>
<name>A0A402AYG0_9CHLR</name>
<keyword evidence="1" id="KW-0677">Repeat</keyword>
<gene>
    <name evidence="4" type="ORF">KDK_79610</name>
</gene>
<evidence type="ECO:0000313" key="5">
    <source>
        <dbReference type="Proteomes" id="UP000287188"/>
    </source>
</evidence>
<feature type="repeat" description="TPR" evidence="3">
    <location>
        <begin position="706"/>
        <end position="739"/>
    </location>
</feature>
<dbReference type="PANTHER" id="PTHR44858:SF1">
    <property type="entry name" value="UDP-N-ACETYLGLUCOSAMINE--PEPTIDE N-ACETYLGLUCOSAMINYLTRANSFERASE SPINDLY-RELATED"/>
    <property type="match status" value="1"/>
</dbReference>
<dbReference type="OrthoDB" id="143804at2"/>
<dbReference type="RefSeq" id="WP_126557424.1">
    <property type="nucleotide sequence ID" value="NZ_BIFS01000002.1"/>
</dbReference>
<proteinExistence type="predicted"/>
<evidence type="ECO:0000313" key="4">
    <source>
        <dbReference type="EMBL" id="GCE24161.1"/>
    </source>
</evidence>
<dbReference type="AlphaFoldDB" id="A0A402AYG0"/>
<evidence type="ECO:0000256" key="1">
    <source>
        <dbReference type="ARBA" id="ARBA00022737"/>
    </source>
</evidence>
<keyword evidence="2 3" id="KW-0802">TPR repeat</keyword>
<feature type="repeat" description="TPR" evidence="3">
    <location>
        <begin position="672"/>
        <end position="705"/>
    </location>
</feature>
<dbReference type="InterPro" id="IPR019734">
    <property type="entry name" value="TPR_rpt"/>
</dbReference>
<dbReference type="PANTHER" id="PTHR44858">
    <property type="entry name" value="TETRATRICOPEPTIDE REPEAT PROTEIN 6"/>
    <property type="match status" value="1"/>
</dbReference>
<reference evidence="5" key="1">
    <citation type="submission" date="2018-12" db="EMBL/GenBank/DDBJ databases">
        <title>Tengunoibacter tsumagoiensis gen. nov., sp. nov., Dictyobacter kobayashii sp. nov., D. alpinus sp. nov., and D. joshuensis sp. nov. and description of Dictyobacteraceae fam. nov. within the order Ktedonobacterales isolated from Tengu-no-mugimeshi.</title>
        <authorList>
            <person name="Wang C.M."/>
            <person name="Zheng Y."/>
            <person name="Sakai Y."/>
            <person name="Toyoda A."/>
            <person name="Minakuchi Y."/>
            <person name="Abe K."/>
            <person name="Yokota A."/>
            <person name="Yabe S."/>
        </authorList>
    </citation>
    <scope>NUCLEOTIDE SEQUENCE [LARGE SCALE GENOMIC DNA]</scope>
    <source>
        <strain evidence="5">Uno11</strain>
    </source>
</reference>
<organism evidence="4 5">
    <name type="scientific">Dictyobacter kobayashii</name>
    <dbReference type="NCBI Taxonomy" id="2014872"/>
    <lineage>
        <taxon>Bacteria</taxon>
        <taxon>Bacillati</taxon>
        <taxon>Chloroflexota</taxon>
        <taxon>Ktedonobacteria</taxon>
        <taxon>Ktedonobacterales</taxon>
        <taxon>Dictyobacteraceae</taxon>
        <taxon>Dictyobacter</taxon>
    </lineage>
</organism>
<comment type="caution">
    <text evidence="4">The sequence shown here is derived from an EMBL/GenBank/DDBJ whole genome shotgun (WGS) entry which is preliminary data.</text>
</comment>
<dbReference type="SMART" id="SM00028">
    <property type="entry name" value="TPR"/>
    <property type="match status" value="15"/>
</dbReference>
<dbReference type="Pfam" id="PF07719">
    <property type="entry name" value="TPR_2"/>
    <property type="match status" value="1"/>
</dbReference>
<feature type="repeat" description="TPR" evidence="3">
    <location>
        <begin position="333"/>
        <end position="366"/>
    </location>
</feature>
<dbReference type="InterPro" id="IPR050498">
    <property type="entry name" value="Ycf3"/>
</dbReference>
<feature type="repeat" description="TPR" evidence="3">
    <location>
        <begin position="299"/>
        <end position="332"/>
    </location>
</feature>
<dbReference type="SUPFAM" id="SSF48452">
    <property type="entry name" value="TPR-like"/>
    <property type="match status" value="4"/>
</dbReference>
<dbReference type="Gene3D" id="1.25.40.10">
    <property type="entry name" value="Tetratricopeptide repeat domain"/>
    <property type="match status" value="7"/>
</dbReference>
<feature type="repeat" description="TPR" evidence="3">
    <location>
        <begin position="469"/>
        <end position="502"/>
    </location>
</feature>
<keyword evidence="5" id="KW-1185">Reference proteome</keyword>
<accession>A0A402AYG0</accession>
<evidence type="ECO:0000256" key="2">
    <source>
        <dbReference type="ARBA" id="ARBA00022803"/>
    </source>
</evidence>
<feature type="repeat" description="TPR" evidence="3">
    <location>
        <begin position="401"/>
        <end position="434"/>
    </location>
</feature>
<dbReference type="Proteomes" id="UP000287188">
    <property type="component" value="Unassembled WGS sequence"/>
</dbReference>
<evidence type="ECO:0000256" key="3">
    <source>
        <dbReference type="PROSITE-ProRule" id="PRU00339"/>
    </source>
</evidence>
<dbReference type="PROSITE" id="PS50005">
    <property type="entry name" value="TPR"/>
    <property type="match status" value="7"/>
</dbReference>
<dbReference type="Pfam" id="PF13181">
    <property type="entry name" value="TPR_8"/>
    <property type="match status" value="2"/>
</dbReference>
<dbReference type="InterPro" id="IPR013105">
    <property type="entry name" value="TPR_2"/>
</dbReference>
<dbReference type="Pfam" id="PF14559">
    <property type="entry name" value="TPR_19"/>
    <property type="match status" value="1"/>
</dbReference>
<feature type="repeat" description="TPR" evidence="3">
    <location>
        <begin position="604"/>
        <end position="637"/>
    </location>
</feature>
<dbReference type="Pfam" id="PF13432">
    <property type="entry name" value="TPR_16"/>
    <property type="match status" value="1"/>
</dbReference>
<evidence type="ECO:0008006" key="6">
    <source>
        <dbReference type="Google" id="ProtNLM"/>
    </source>
</evidence>
<sequence length="820" mass="94972">MPDTAMPSRAEVYQTNILAWKFMRDGQYQTAIALLEPLSTLLDTQELPLRIETWYSLAEALSQSGQHLQALKYCAMIIDLTQNPDQQARLADMNLHTIALTYGLLAECAFHLPHIPLDHALQMTENGLRWLADRQREDISGSLYYVKGYLLLEQRRLPEAEVALTKALAIALRNQKTALADTCKTALLMLQQLSSGSSLDRASLKNFLSERAEHKDSYRSTITQFITQEATALNQTFEGQLAAAYLTAQKAIQLAARIESPAFMLRAYQLISIIAQKDKNYQRALDNFNTFLQQFPEDASALYQRARLYRYLKQYQLALNDINQAIELDSQKADYFAERAETLLLLQRYQEALNDIQQALTLMPNNTDYLMQRREIYLAMKEPAKALQAIDQAIVLRPDRAHYYYRRSNMYRDMERYQEALADVQSALRLDPANSSYWILRSYIYSSQKYLREALADSQQAISLKPGYGFNYFVQSSHYIALGQLTLALESIDRALELEPGEYNFYVCKAVILKELRRYQEALKVINAALEDDPTNTNRLQHRALIYMEAQCLPEALRDQEAIIQREPAEHSHRIIRALITYRMGRFKLALEDLAWSQPTPSGFALYLHRALLYRYIEEYPLALEAIQQAQTLAPQEYIAYQVSSLLKRDQQRYQEALEDIEKAIQLHPYLDYNFLHQAQIYHTLSRYSEAHQAIEQALQLNQHDAWIYYTRATIYWSQGQPERAQQDIEQAIELANQDERPFEQSQCLIIFTLFANRITEALAHFQQFLDDCQSAYFLQDTLFLLRGFASLGLAKRTINIFCQRLKQQIKALHTQSNKA</sequence>